<dbReference type="Pfam" id="PF09361">
    <property type="entry name" value="Phasin_2"/>
    <property type="match status" value="1"/>
</dbReference>
<dbReference type="STRING" id="874156.GCA_001021555_00970"/>
<evidence type="ECO:0000259" key="2">
    <source>
        <dbReference type="Pfam" id="PF09361"/>
    </source>
</evidence>
<evidence type="ECO:0000313" key="4">
    <source>
        <dbReference type="Proteomes" id="UP000053455"/>
    </source>
</evidence>
<dbReference type="InterPro" id="IPR018968">
    <property type="entry name" value="Phasin"/>
</dbReference>
<dbReference type="Proteomes" id="UP000053455">
    <property type="component" value="Unassembled WGS sequence"/>
</dbReference>
<feature type="compositionally biased region" description="Polar residues" evidence="1">
    <location>
        <begin position="1"/>
        <end position="18"/>
    </location>
</feature>
<feature type="domain" description="Phasin" evidence="2">
    <location>
        <begin position="184"/>
        <end position="281"/>
    </location>
</feature>
<organism evidence="3 4">
    <name type="scientific">Aurantiacibacter marinus</name>
    <dbReference type="NCBI Taxonomy" id="874156"/>
    <lineage>
        <taxon>Bacteria</taxon>
        <taxon>Pseudomonadati</taxon>
        <taxon>Pseudomonadota</taxon>
        <taxon>Alphaproteobacteria</taxon>
        <taxon>Sphingomonadales</taxon>
        <taxon>Erythrobacteraceae</taxon>
        <taxon>Aurantiacibacter</taxon>
    </lineage>
</organism>
<feature type="compositionally biased region" description="Low complexity" evidence="1">
    <location>
        <begin position="49"/>
        <end position="64"/>
    </location>
</feature>
<feature type="compositionally biased region" description="Low complexity" evidence="1">
    <location>
        <begin position="101"/>
        <end position="127"/>
    </location>
</feature>
<feature type="region of interest" description="Disordered" evidence="1">
    <location>
        <begin position="1"/>
        <end position="127"/>
    </location>
</feature>
<feature type="compositionally biased region" description="Basic residues" evidence="1">
    <location>
        <begin position="65"/>
        <end position="100"/>
    </location>
</feature>
<comment type="caution">
    <text evidence="3">The sequence shown here is derived from an EMBL/GenBank/DDBJ whole genome shotgun (WGS) entry which is preliminary data.</text>
</comment>
<sequence>MAESNIDTAVKSENSVTTASAEAASAAPQPAKANPLVDSLKADAAENTASKAPEVPAKAPVAKTPAKKAAAKKAPVKKPVAKKVVAKKAVAKKPAAKKPAPKASAKPAPKKAAPTKSAAKPVKANAAAKPKSTVKVLKEKIMATKTTKTTDFTNVVTDTLTGAVNEMQTRAQSAYEKSTEAMSEMTDFAKGNVEAVVESGKLLVEGVQTMGTTYADEAKTAYETATADIKEMASIKSPTDLFQLQGKIMRRNFDAMIAATTKNTDAAMKLANDAVAPISGRVSVATEKMSKVA</sequence>
<name>A0A0H0XR00_9SPHN</name>
<dbReference type="AlphaFoldDB" id="A0A0H0XR00"/>
<protein>
    <recommendedName>
        <fullName evidence="2">Phasin domain-containing protein</fullName>
    </recommendedName>
</protein>
<dbReference type="OrthoDB" id="8479795at2"/>
<accession>A0A0H0XR00</accession>
<keyword evidence="4" id="KW-1185">Reference proteome</keyword>
<dbReference type="EMBL" id="LBHU01000001">
    <property type="protein sequence ID" value="KLI64342.1"/>
    <property type="molecule type" value="Genomic_DNA"/>
</dbReference>
<reference evidence="3 4" key="1">
    <citation type="submission" date="2015-04" db="EMBL/GenBank/DDBJ databases">
        <title>The draft genome sequence of Erythrobacter marinus HWDM-33.</title>
        <authorList>
            <person name="Zhuang L."/>
            <person name="Liu Y."/>
            <person name="Shao Z."/>
        </authorList>
    </citation>
    <scope>NUCLEOTIDE SEQUENCE [LARGE SCALE GENOMIC DNA]</scope>
    <source>
        <strain evidence="3 4">HWDM-33</strain>
    </source>
</reference>
<dbReference type="PATRIC" id="fig|874156.12.peg.322"/>
<gene>
    <name evidence="3" type="ORF">AAV99_01550</name>
</gene>
<proteinExistence type="predicted"/>
<feature type="compositionally biased region" description="Low complexity" evidence="1">
    <location>
        <begin position="19"/>
        <end position="33"/>
    </location>
</feature>
<evidence type="ECO:0000313" key="3">
    <source>
        <dbReference type="EMBL" id="KLI64342.1"/>
    </source>
</evidence>
<evidence type="ECO:0000256" key="1">
    <source>
        <dbReference type="SAM" id="MobiDB-lite"/>
    </source>
</evidence>